<evidence type="ECO:0000256" key="1">
    <source>
        <dbReference type="SAM" id="Phobius"/>
    </source>
</evidence>
<gene>
    <name evidence="2" type="ORF">BCR35DRAFT_304239</name>
</gene>
<feature type="transmembrane region" description="Helical" evidence="1">
    <location>
        <begin position="187"/>
        <end position="212"/>
    </location>
</feature>
<organism evidence="2 3">
    <name type="scientific">Leucosporidium creatinivorum</name>
    <dbReference type="NCBI Taxonomy" id="106004"/>
    <lineage>
        <taxon>Eukaryota</taxon>
        <taxon>Fungi</taxon>
        <taxon>Dikarya</taxon>
        <taxon>Basidiomycota</taxon>
        <taxon>Pucciniomycotina</taxon>
        <taxon>Microbotryomycetes</taxon>
        <taxon>Leucosporidiales</taxon>
        <taxon>Leucosporidium</taxon>
    </lineage>
</organism>
<evidence type="ECO:0000313" key="3">
    <source>
        <dbReference type="Proteomes" id="UP000193467"/>
    </source>
</evidence>
<dbReference type="Proteomes" id="UP000193467">
    <property type="component" value="Unassembled WGS sequence"/>
</dbReference>
<keyword evidence="1" id="KW-1133">Transmembrane helix</keyword>
<dbReference type="AlphaFoldDB" id="A0A1Y2F9W1"/>
<feature type="transmembrane region" description="Helical" evidence="1">
    <location>
        <begin position="103"/>
        <end position="129"/>
    </location>
</feature>
<sequence>MLFYQRDRLWLFRLVKREGSRYIVGNSHTLVPIFAISLAPSLLGNIATDASTYLHHGEQSSSDSWSVSLFPILFAGSWLWSCSGLQAFLLAGGNRRLPVGPRVANITFIGGLVAGVTVMTVLAVVGAHISVEKSKAFFRLDGFIHPHWEKYDLSGGVVVPSDLRELYYLAQGYDEAVDRYQALFIKLLYVFAATPFCIGFINLGTLALFLLVRRQVSDNRKTFRPFGFLATLTHHERTERTHPSQVRSSASRTDDDFVRRLQQLEEVQDELLLVRVLEC</sequence>
<dbReference type="InParanoid" id="A0A1Y2F9W1"/>
<dbReference type="EMBL" id="MCGR01000024">
    <property type="protein sequence ID" value="ORY80691.1"/>
    <property type="molecule type" value="Genomic_DNA"/>
</dbReference>
<feature type="transmembrane region" description="Helical" evidence="1">
    <location>
        <begin position="21"/>
        <end position="47"/>
    </location>
</feature>
<name>A0A1Y2F9W1_9BASI</name>
<accession>A0A1Y2F9W1</accession>
<keyword evidence="1" id="KW-0472">Membrane</keyword>
<feature type="transmembrane region" description="Helical" evidence="1">
    <location>
        <begin position="67"/>
        <end position="91"/>
    </location>
</feature>
<evidence type="ECO:0000313" key="2">
    <source>
        <dbReference type="EMBL" id="ORY80691.1"/>
    </source>
</evidence>
<comment type="caution">
    <text evidence="2">The sequence shown here is derived from an EMBL/GenBank/DDBJ whole genome shotgun (WGS) entry which is preliminary data.</text>
</comment>
<reference evidence="2 3" key="1">
    <citation type="submission" date="2016-07" db="EMBL/GenBank/DDBJ databases">
        <title>Pervasive Adenine N6-methylation of Active Genes in Fungi.</title>
        <authorList>
            <consortium name="DOE Joint Genome Institute"/>
            <person name="Mondo S.J."/>
            <person name="Dannebaum R.O."/>
            <person name="Kuo R.C."/>
            <person name="Labutti K."/>
            <person name="Haridas S."/>
            <person name="Kuo A."/>
            <person name="Salamov A."/>
            <person name="Ahrendt S.R."/>
            <person name="Lipzen A."/>
            <person name="Sullivan W."/>
            <person name="Andreopoulos W.B."/>
            <person name="Clum A."/>
            <person name="Lindquist E."/>
            <person name="Daum C."/>
            <person name="Ramamoorthy G.K."/>
            <person name="Gryganskyi A."/>
            <person name="Culley D."/>
            <person name="Magnuson J.K."/>
            <person name="James T.Y."/>
            <person name="O'Malley M.A."/>
            <person name="Stajich J.E."/>
            <person name="Spatafora J.W."/>
            <person name="Visel A."/>
            <person name="Grigoriev I.V."/>
        </authorList>
    </citation>
    <scope>NUCLEOTIDE SEQUENCE [LARGE SCALE GENOMIC DNA]</scope>
    <source>
        <strain evidence="2 3">62-1032</strain>
    </source>
</reference>
<proteinExistence type="predicted"/>
<protein>
    <recommendedName>
        <fullName evidence="4">Transmembrane protein</fullName>
    </recommendedName>
</protein>
<evidence type="ECO:0008006" key="4">
    <source>
        <dbReference type="Google" id="ProtNLM"/>
    </source>
</evidence>
<keyword evidence="1" id="KW-0812">Transmembrane</keyword>
<keyword evidence="3" id="KW-1185">Reference proteome</keyword>